<evidence type="ECO:0000259" key="1">
    <source>
        <dbReference type="Pfam" id="PF01764"/>
    </source>
</evidence>
<keyword evidence="3" id="KW-1185">Reference proteome</keyword>
<protein>
    <recommendedName>
        <fullName evidence="1">Fungal lipase-type domain-containing protein</fullName>
    </recommendedName>
</protein>
<dbReference type="EMBL" id="CDSF01000099">
    <property type="protein sequence ID" value="CEP00249.1"/>
    <property type="molecule type" value="Genomic_DNA"/>
</dbReference>
<evidence type="ECO:0000313" key="2">
    <source>
        <dbReference type="EMBL" id="CEP00249.1"/>
    </source>
</evidence>
<gene>
    <name evidence="2" type="ORF">PBRA_007983</name>
</gene>
<feature type="domain" description="Fungal lipase-type" evidence="1">
    <location>
        <begin position="277"/>
        <end position="340"/>
    </location>
</feature>
<dbReference type="InterPro" id="IPR029058">
    <property type="entry name" value="AB_hydrolase_fold"/>
</dbReference>
<reference evidence="2 3" key="1">
    <citation type="submission" date="2015-02" db="EMBL/GenBank/DDBJ databases">
        <authorList>
            <person name="Chooi Y.-H."/>
        </authorList>
    </citation>
    <scope>NUCLEOTIDE SEQUENCE [LARGE SCALE GENOMIC DNA]</scope>
    <source>
        <strain evidence="2">E3</strain>
    </source>
</reference>
<dbReference type="InterPro" id="IPR002921">
    <property type="entry name" value="Fungal_lipase-type"/>
</dbReference>
<accession>A0A0G4IYR6</accession>
<evidence type="ECO:0000313" key="3">
    <source>
        <dbReference type="Proteomes" id="UP000039324"/>
    </source>
</evidence>
<name>A0A0G4IYR6_PLABS</name>
<dbReference type="GO" id="GO:0006629">
    <property type="term" value="P:lipid metabolic process"/>
    <property type="evidence" value="ECO:0007669"/>
    <property type="project" value="InterPro"/>
</dbReference>
<dbReference type="SUPFAM" id="SSF53474">
    <property type="entry name" value="alpha/beta-Hydrolases"/>
    <property type="match status" value="1"/>
</dbReference>
<dbReference type="Pfam" id="PF01764">
    <property type="entry name" value="Lipase_3"/>
    <property type="match status" value="1"/>
</dbReference>
<organism evidence="2 3">
    <name type="scientific">Plasmodiophora brassicae</name>
    <name type="common">Clubroot disease agent</name>
    <dbReference type="NCBI Taxonomy" id="37360"/>
    <lineage>
        <taxon>Eukaryota</taxon>
        <taxon>Sar</taxon>
        <taxon>Rhizaria</taxon>
        <taxon>Endomyxa</taxon>
        <taxon>Phytomyxea</taxon>
        <taxon>Plasmodiophorida</taxon>
        <taxon>Plasmodiophoridae</taxon>
        <taxon>Plasmodiophora</taxon>
    </lineage>
</organism>
<proteinExistence type="predicted"/>
<dbReference type="AlphaFoldDB" id="A0A0G4IYR6"/>
<dbReference type="Gene3D" id="3.40.50.1820">
    <property type="entry name" value="alpha/beta hydrolase"/>
    <property type="match status" value="1"/>
</dbReference>
<dbReference type="Proteomes" id="UP000039324">
    <property type="component" value="Unassembled WGS sequence"/>
</dbReference>
<sequence>MYAAVIDSVRGLETFVTDYAVQPVNEAVIRTLRPVVSLILRALLTSSLATTLWSATMPVLLRLPGRSIVRAFVEFVLDRPWIRCPFNAWCSALFVDACDILYNARANAQLYTSVGRRRFQLDVGIEHRVGGAYFPDDLLLGPVGDSFFSDDDRPVPSNVGIMQTCLLLAVLAGRHRSDLQDAILHGMLSGVTIPVLSSAPGRPASAQDPPSATLFVHNDKSWVVVAVRPPDFADLALHRLTPTSSEEWWSKTRVDRHRARDAHDVLSASLVAYLRRCRAKVYVTGTSLSGSVAILVAAELASRGIHVEGVVVAGSPPVGDASFAGWCREHLKVVWRAVNGTELRVVQRADEFVDIGEGVLTDQGENNVLYLNTSARIAPSLCLRDHNPMTTIRYLQAGLAIPEAKLANLISGPNRSVI</sequence>